<evidence type="ECO:0000256" key="3">
    <source>
        <dbReference type="SAM" id="SignalP"/>
    </source>
</evidence>
<keyword evidence="2 3" id="KW-0732">Signal</keyword>
<dbReference type="SUPFAM" id="SSF51445">
    <property type="entry name" value="(Trans)glycosidases"/>
    <property type="match status" value="1"/>
</dbReference>
<accession>A0A915PL38</accession>
<dbReference type="WBParaSite" id="sdigi.contig236.g6497.t1">
    <property type="protein sequence ID" value="sdigi.contig236.g6497.t1"/>
    <property type="gene ID" value="sdigi.contig236.g6497"/>
</dbReference>
<dbReference type="GO" id="GO:0003796">
    <property type="term" value="F:lysozyme activity"/>
    <property type="evidence" value="ECO:0007669"/>
    <property type="project" value="InterPro"/>
</dbReference>
<proteinExistence type="inferred from homology"/>
<evidence type="ECO:0000313" key="4">
    <source>
        <dbReference type="Proteomes" id="UP000887581"/>
    </source>
</evidence>
<feature type="chain" id="PRO_5036919845" evidence="3">
    <location>
        <begin position="18"/>
        <end position="265"/>
    </location>
</feature>
<dbReference type="Proteomes" id="UP000887581">
    <property type="component" value="Unplaced"/>
</dbReference>
<organism evidence="4 5">
    <name type="scientific">Setaria digitata</name>
    <dbReference type="NCBI Taxonomy" id="48799"/>
    <lineage>
        <taxon>Eukaryota</taxon>
        <taxon>Metazoa</taxon>
        <taxon>Ecdysozoa</taxon>
        <taxon>Nematoda</taxon>
        <taxon>Chromadorea</taxon>
        <taxon>Rhabditida</taxon>
        <taxon>Spirurina</taxon>
        <taxon>Spiruromorpha</taxon>
        <taxon>Filarioidea</taxon>
        <taxon>Setariidae</taxon>
        <taxon>Setaria</taxon>
    </lineage>
</organism>
<dbReference type="InterPro" id="IPR051595">
    <property type="entry name" value="GH25_Enzymes"/>
</dbReference>
<dbReference type="GO" id="GO:0009253">
    <property type="term" value="P:peptidoglycan catabolic process"/>
    <property type="evidence" value="ECO:0007669"/>
    <property type="project" value="InterPro"/>
</dbReference>
<protein>
    <submittedName>
        <fullName evidence="5">Uncharacterized protein</fullName>
    </submittedName>
</protein>
<dbReference type="InterPro" id="IPR002053">
    <property type="entry name" value="Glyco_hydro_25"/>
</dbReference>
<keyword evidence="4" id="KW-1185">Reference proteome</keyword>
<comment type="similarity">
    <text evidence="1">Belongs to the glycosyl hydrolase 25 family.</text>
</comment>
<evidence type="ECO:0000313" key="5">
    <source>
        <dbReference type="WBParaSite" id="sdigi.contig236.g6497.t1"/>
    </source>
</evidence>
<dbReference type="GO" id="GO:0007165">
    <property type="term" value="P:signal transduction"/>
    <property type="evidence" value="ECO:0007669"/>
    <property type="project" value="TreeGrafter"/>
</dbReference>
<dbReference type="GO" id="GO:0045087">
    <property type="term" value="P:innate immune response"/>
    <property type="evidence" value="ECO:0007669"/>
    <property type="project" value="TreeGrafter"/>
</dbReference>
<dbReference type="PROSITE" id="PS51904">
    <property type="entry name" value="GLYCOSYL_HYDROL_F25_2"/>
    <property type="match status" value="1"/>
</dbReference>
<dbReference type="InterPro" id="IPR017853">
    <property type="entry name" value="GH"/>
</dbReference>
<dbReference type="AlphaFoldDB" id="A0A915PL38"/>
<reference evidence="5" key="1">
    <citation type="submission" date="2022-11" db="UniProtKB">
        <authorList>
            <consortium name="WormBaseParasite"/>
        </authorList>
    </citation>
    <scope>IDENTIFICATION</scope>
</reference>
<evidence type="ECO:0000256" key="2">
    <source>
        <dbReference type="ARBA" id="ARBA00022729"/>
    </source>
</evidence>
<dbReference type="PANTHER" id="PTHR23208">
    <property type="entry name" value="LYSOZYME PROTEIN"/>
    <property type="match status" value="1"/>
</dbReference>
<sequence>MEKIIFSFAFLLQPVILEHLSPDVPKLFIDSKTSEIQYSQGIDISGQVSRDTFRCFFQAGFITAFIRIYLPITNGIPDSNSIANIYNAAQEGMGVEVYIEPQPATTKSGTEQFLEAYAFLRENGIIMKAVWIKITSPIIWPNNQDANINFINEFIVSAEKYDLTVGIYTNWYDWQQITAERVGWFDQEKIRLWYWNVMGSGITAATPLSFEDFRPFGGFNIPMIKQYAERVIKCGMCVSLNIYTSRAKTLQLANINATAVGHLLF</sequence>
<dbReference type="GO" id="GO:0016998">
    <property type="term" value="P:cell wall macromolecule catabolic process"/>
    <property type="evidence" value="ECO:0007669"/>
    <property type="project" value="InterPro"/>
</dbReference>
<dbReference type="Gene3D" id="3.20.20.80">
    <property type="entry name" value="Glycosidases"/>
    <property type="match status" value="1"/>
</dbReference>
<feature type="signal peptide" evidence="3">
    <location>
        <begin position="1"/>
        <end position="17"/>
    </location>
</feature>
<name>A0A915PL38_9BILA</name>
<dbReference type="PANTHER" id="PTHR23208:SF36">
    <property type="entry name" value="LYSOZYME-RELATED"/>
    <property type="match status" value="1"/>
</dbReference>
<evidence type="ECO:0000256" key="1">
    <source>
        <dbReference type="ARBA" id="ARBA00010646"/>
    </source>
</evidence>